<evidence type="ECO:0000256" key="15">
    <source>
        <dbReference type="ARBA" id="ARBA00023180"/>
    </source>
</evidence>
<dbReference type="Pfam" id="PF00287">
    <property type="entry name" value="Na_K-ATPase"/>
    <property type="match status" value="1"/>
</dbReference>
<keyword evidence="20" id="KW-1185">Reference proteome</keyword>
<evidence type="ECO:0000313" key="19">
    <source>
        <dbReference type="EMBL" id="CAG7727034.1"/>
    </source>
</evidence>
<comment type="caution">
    <text evidence="19">The sequence shown here is derived from an EMBL/GenBank/DDBJ whole genome shotgun (WGS) entry which is preliminary data.</text>
</comment>
<evidence type="ECO:0008006" key="21">
    <source>
        <dbReference type="Google" id="ProtNLM"/>
    </source>
</evidence>
<dbReference type="GO" id="GO:0036376">
    <property type="term" value="P:sodium ion export across plasma membrane"/>
    <property type="evidence" value="ECO:0007669"/>
    <property type="project" value="TreeGrafter"/>
</dbReference>
<evidence type="ECO:0000256" key="12">
    <source>
        <dbReference type="ARBA" id="ARBA00023065"/>
    </source>
</evidence>
<dbReference type="PANTHER" id="PTHR11523:SF28">
    <property type="entry name" value="NA_K-ATPASE BETA SUBUNIT ISOFORM 4-RELATED"/>
    <property type="match status" value="1"/>
</dbReference>
<reference evidence="19" key="1">
    <citation type="submission" date="2021-06" db="EMBL/GenBank/DDBJ databases">
        <authorList>
            <person name="Hodson N. C."/>
            <person name="Mongue J. A."/>
            <person name="Jaron S. K."/>
        </authorList>
    </citation>
    <scope>NUCLEOTIDE SEQUENCE</scope>
</reference>
<keyword evidence="10 18" id="KW-1133">Transmembrane helix</keyword>
<comment type="function">
    <text evidence="17">This is the non-catalytic component of the active enzyme, which catalyzes the hydrolysis of ATP coupled with the exchange of Na(+) and K(+) ions across the plasma membrane. The beta subunit regulates, through assembly of alpha/beta heterodimers, the number of sodium pumps transported to the plasma membrane.</text>
</comment>
<keyword evidence="11" id="KW-0915">Sodium</keyword>
<evidence type="ECO:0000256" key="11">
    <source>
        <dbReference type="ARBA" id="ARBA00023053"/>
    </source>
</evidence>
<evidence type="ECO:0000256" key="9">
    <source>
        <dbReference type="ARBA" id="ARBA00022968"/>
    </source>
</evidence>
<keyword evidence="12" id="KW-0406">Ion transport</keyword>
<evidence type="ECO:0000256" key="10">
    <source>
        <dbReference type="ARBA" id="ARBA00022989"/>
    </source>
</evidence>
<sequence>MEVKRVQSWSEQEFFDPIGISSNSPRHSVTFQITMSDKKNYSPAKGGQNNGGFKKFLWNPETSEFLGRTGASWLKITIFYIIFFAGLAAFFGLMLWIFYQTLDPTKPKWIGEDGLIGSNPGVGFRPMPDQDKNVESTLIWYKRGDANSGKFWSDQLKNQWKTYTESSQTGSQGQICTWTTTAGPDKWCKVPVEQIDGNCTAANSFGYQKGEPCILIKLNKIYGWKPDAYTSKDKLPDDMPADLQKKINDTPAENPRVWFSCDGENPADKENLGKVEYIPSQGIESFFYPFMNQNGYQSPFIFVRLTNPLNGVLINVECKAWAKNIHPSRLDRVGTVHFEIMID</sequence>
<dbReference type="Proteomes" id="UP000708208">
    <property type="component" value="Unassembled WGS sequence"/>
</dbReference>
<evidence type="ECO:0000256" key="2">
    <source>
        <dbReference type="ARBA" id="ARBA00005876"/>
    </source>
</evidence>
<dbReference type="FunFam" id="2.60.40.1660:FF:000004">
    <property type="entry name" value="sodium/potassium-transporting ATPase subunit beta-2"/>
    <property type="match status" value="1"/>
</dbReference>
<keyword evidence="7 18" id="KW-0812">Transmembrane</keyword>
<dbReference type="GO" id="GO:0005890">
    <property type="term" value="C:sodium:potassium-exchanging ATPase complex"/>
    <property type="evidence" value="ECO:0007669"/>
    <property type="project" value="InterPro"/>
</dbReference>
<keyword evidence="3" id="KW-0813">Transport</keyword>
<proteinExistence type="inferred from homology"/>
<evidence type="ECO:0000256" key="13">
    <source>
        <dbReference type="ARBA" id="ARBA00023136"/>
    </source>
</evidence>
<keyword evidence="15" id="KW-0325">Glycoprotein</keyword>
<keyword evidence="13 18" id="KW-0472">Membrane</keyword>
<evidence type="ECO:0000256" key="6">
    <source>
        <dbReference type="ARBA" id="ARBA00022607"/>
    </source>
</evidence>
<feature type="transmembrane region" description="Helical" evidence="18">
    <location>
        <begin position="78"/>
        <end position="99"/>
    </location>
</feature>
<comment type="subcellular location">
    <subcellularLocation>
        <location evidence="1">Cell membrane</location>
        <topology evidence="1">Single-pass type II membrane protein</topology>
    </subcellularLocation>
</comment>
<keyword evidence="16" id="KW-0739">Sodium transport</keyword>
<evidence type="ECO:0000256" key="14">
    <source>
        <dbReference type="ARBA" id="ARBA00023157"/>
    </source>
</evidence>
<dbReference type="AlphaFoldDB" id="A0A8J2JX83"/>
<keyword evidence="14" id="KW-1015">Disulfide bond</keyword>
<evidence type="ECO:0000256" key="3">
    <source>
        <dbReference type="ARBA" id="ARBA00022448"/>
    </source>
</evidence>
<evidence type="ECO:0000256" key="8">
    <source>
        <dbReference type="ARBA" id="ARBA00022958"/>
    </source>
</evidence>
<dbReference type="PROSITE" id="PS00390">
    <property type="entry name" value="ATPASE_NA_K_BETA_1"/>
    <property type="match status" value="1"/>
</dbReference>
<dbReference type="GO" id="GO:0001671">
    <property type="term" value="F:ATPase activator activity"/>
    <property type="evidence" value="ECO:0007669"/>
    <property type="project" value="TreeGrafter"/>
</dbReference>
<keyword evidence="8" id="KW-0630">Potassium</keyword>
<evidence type="ECO:0000256" key="1">
    <source>
        <dbReference type="ARBA" id="ARBA00004401"/>
    </source>
</evidence>
<dbReference type="GO" id="GO:0030007">
    <property type="term" value="P:intracellular potassium ion homeostasis"/>
    <property type="evidence" value="ECO:0007669"/>
    <property type="project" value="TreeGrafter"/>
</dbReference>
<accession>A0A8J2JX83</accession>
<evidence type="ECO:0000256" key="7">
    <source>
        <dbReference type="ARBA" id="ARBA00022692"/>
    </source>
</evidence>
<dbReference type="GO" id="GO:0006883">
    <property type="term" value="P:intracellular sodium ion homeostasis"/>
    <property type="evidence" value="ECO:0007669"/>
    <property type="project" value="TreeGrafter"/>
</dbReference>
<keyword evidence="6" id="KW-0740">Sodium/potassium transport</keyword>
<evidence type="ECO:0000256" key="18">
    <source>
        <dbReference type="SAM" id="Phobius"/>
    </source>
</evidence>
<name>A0A8J2JX83_9HEXA</name>
<keyword evidence="5" id="KW-0633">Potassium transport</keyword>
<dbReference type="OrthoDB" id="5912413at2759"/>
<protein>
    <recommendedName>
        <fullName evidence="21">Sodium/potassium-transporting ATPase subunit beta-2</fullName>
    </recommendedName>
</protein>
<keyword evidence="4" id="KW-1003">Cell membrane</keyword>
<dbReference type="InterPro" id="IPR000402">
    <property type="entry name" value="Na/K_ATPase_sub_beta"/>
</dbReference>
<dbReference type="GO" id="GO:1990573">
    <property type="term" value="P:potassium ion import across plasma membrane"/>
    <property type="evidence" value="ECO:0007669"/>
    <property type="project" value="TreeGrafter"/>
</dbReference>
<dbReference type="PANTHER" id="PTHR11523">
    <property type="entry name" value="SODIUM/POTASSIUM-DEPENDENT ATPASE BETA SUBUNIT"/>
    <property type="match status" value="1"/>
</dbReference>
<evidence type="ECO:0000256" key="5">
    <source>
        <dbReference type="ARBA" id="ARBA00022538"/>
    </source>
</evidence>
<organism evidence="19 20">
    <name type="scientific">Allacma fusca</name>
    <dbReference type="NCBI Taxonomy" id="39272"/>
    <lineage>
        <taxon>Eukaryota</taxon>
        <taxon>Metazoa</taxon>
        <taxon>Ecdysozoa</taxon>
        <taxon>Arthropoda</taxon>
        <taxon>Hexapoda</taxon>
        <taxon>Collembola</taxon>
        <taxon>Symphypleona</taxon>
        <taxon>Sminthuridae</taxon>
        <taxon>Allacma</taxon>
    </lineage>
</organism>
<keyword evidence="9" id="KW-0735">Signal-anchor</keyword>
<evidence type="ECO:0000256" key="4">
    <source>
        <dbReference type="ARBA" id="ARBA00022475"/>
    </source>
</evidence>
<evidence type="ECO:0000313" key="20">
    <source>
        <dbReference type="Proteomes" id="UP000708208"/>
    </source>
</evidence>
<comment type="similarity">
    <text evidence="2">Belongs to the X(+)/potassium ATPases subunit beta family.</text>
</comment>
<gene>
    <name evidence="19" type="ORF">AFUS01_LOCUS15905</name>
</gene>
<evidence type="ECO:0000256" key="17">
    <source>
        <dbReference type="ARBA" id="ARBA00025540"/>
    </source>
</evidence>
<dbReference type="EMBL" id="CAJVCH010143019">
    <property type="protein sequence ID" value="CAG7727034.1"/>
    <property type="molecule type" value="Genomic_DNA"/>
</dbReference>
<evidence type="ECO:0000256" key="16">
    <source>
        <dbReference type="ARBA" id="ARBA00023201"/>
    </source>
</evidence>